<comment type="caution">
    <text evidence="1">The sequence shown here is derived from an EMBL/GenBank/DDBJ whole genome shotgun (WGS) entry which is preliminary data.</text>
</comment>
<dbReference type="RefSeq" id="WP_183625877.1">
    <property type="nucleotide sequence ID" value="NZ_JACHWJ010000004.1"/>
</dbReference>
<organism evidence="1 2">
    <name type="scientific">Pseudoclavibacter helvolus</name>
    <dbReference type="NCBI Taxonomy" id="255205"/>
    <lineage>
        <taxon>Bacteria</taxon>
        <taxon>Bacillati</taxon>
        <taxon>Actinomycetota</taxon>
        <taxon>Actinomycetes</taxon>
        <taxon>Micrococcales</taxon>
        <taxon>Microbacteriaceae</taxon>
        <taxon>Pseudoclavibacter</taxon>
    </lineage>
</organism>
<name>A0A7W4YFW5_9MICO</name>
<dbReference type="EMBL" id="JACHWJ010000004">
    <property type="protein sequence ID" value="MBB2958727.1"/>
    <property type="molecule type" value="Genomic_DNA"/>
</dbReference>
<dbReference type="Proteomes" id="UP000545286">
    <property type="component" value="Unassembled WGS sequence"/>
</dbReference>
<reference evidence="1 2" key="1">
    <citation type="submission" date="2020-08" db="EMBL/GenBank/DDBJ databases">
        <title>Sequencing the genomes of 1000 actinobacteria strains.</title>
        <authorList>
            <person name="Klenk H.-P."/>
        </authorList>
    </citation>
    <scope>NUCLEOTIDE SEQUENCE [LARGE SCALE GENOMIC DNA]</scope>
    <source>
        <strain evidence="1 2">DSM 20419</strain>
    </source>
</reference>
<evidence type="ECO:0000313" key="1">
    <source>
        <dbReference type="EMBL" id="MBB2958727.1"/>
    </source>
</evidence>
<accession>A0A7W4YFW5</accession>
<dbReference type="AlphaFoldDB" id="A0A7W4YFW5"/>
<sequence>MAELFSSRRRVSLGEGQTDASLAARGRIGSSYVSPSVLAKNRGAPRNADLMAAIAALDTEPDRAAVDAALTWIRDAYDARGGGLPVGLFSRCYLGSPYIDHSMSLGGFICEHYTAAEMVPVFFAGARRLAANAAYDYIEVYDDGTVVPVRPDGRAAV</sequence>
<keyword evidence="2" id="KW-1185">Reference proteome</keyword>
<gene>
    <name evidence="1" type="ORF">FHX72_002873</name>
</gene>
<protein>
    <submittedName>
        <fullName evidence="1">Uncharacterized protein</fullName>
    </submittedName>
</protein>
<proteinExistence type="predicted"/>
<evidence type="ECO:0000313" key="2">
    <source>
        <dbReference type="Proteomes" id="UP000545286"/>
    </source>
</evidence>